<keyword evidence="2" id="KW-1185">Reference proteome</keyword>
<sequence>MQLLSFVTAVACVKRQRLAAVAATSLINRYNDKYPATITMMMMVMTRPNTLRSAICTDASRRTVHSSCRCMSSILFASITQHFL</sequence>
<accession>A0A8J2MCP8</accession>
<proteinExistence type="predicted"/>
<evidence type="ECO:0000313" key="1">
    <source>
        <dbReference type="EMBL" id="CAG9540312.1"/>
    </source>
</evidence>
<dbReference type="EMBL" id="CAKAEH010001936">
    <property type="protein sequence ID" value="CAG9540312.1"/>
    <property type="molecule type" value="Genomic_DNA"/>
</dbReference>
<organism evidence="1 2">
    <name type="scientific">Cercopithifilaria johnstoni</name>
    <dbReference type="NCBI Taxonomy" id="2874296"/>
    <lineage>
        <taxon>Eukaryota</taxon>
        <taxon>Metazoa</taxon>
        <taxon>Ecdysozoa</taxon>
        <taxon>Nematoda</taxon>
        <taxon>Chromadorea</taxon>
        <taxon>Rhabditida</taxon>
        <taxon>Spirurina</taxon>
        <taxon>Spiruromorpha</taxon>
        <taxon>Filarioidea</taxon>
        <taxon>Onchocercidae</taxon>
        <taxon>Cercopithifilaria</taxon>
    </lineage>
</organism>
<protein>
    <submittedName>
        <fullName evidence="1">Uncharacterized protein</fullName>
    </submittedName>
</protein>
<dbReference type="AlphaFoldDB" id="A0A8J2MCP8"/>
<reference evidence="1" key="1">
    <citation type="submission" date="2021-09" db="EMBL/GenBank/DDBJ databases">
        <authorList>
            <consortium name="Pathogen Informatics"/>
        </authorList>
    </citation>
    <scope>NUCLEOTIDE SEQUENCE</scope>
</reference>
<dbReference type="Proteomes" id="UP000746747">
    <property type="component" value="Unassembled WGS sequence"/>
</dbReference>
<evidence type="ECO:0000313" key="2">
    <source>
        <dbReference type="Proteomes" id="UP000746747"/>
    </source>
</evidence>
<comment type="caution">
    <text evidence="1">The sequence shown here is derived from an EMBL/GenBank/DDBJ whole genome shotgun (WGS) entry which is preliminary data.</text>
</comment>
<name>A0A8J2MCP8_9BILA</name>
<gene>
    <name evidence="1" type="ORF">CJOHNSTONI_LOCUS9840</name>
</gene>